<name>A0A8J5SD78_ZIZPA</name>
<dbReference type="OrthoDB" id="3370at2759"/>
<evidence type="ECO:0000259" key="5">
    <source>
        <dbReference type="Pfam" id="PF00270"/>
    </source>
</evidence>
<dbReference type="Pfam" id="PF00270">
    <property type="entry name" value="DEAD"/>
    <property type="match status" value="1"/>
</dbReference>
<gene>
    <name evidence="6" type="ORF">GUJ93_ZPchr0006g45287</name>
</gene>
<comment type="domain">
    <text evidence="4">The Q motif is unique to and characteristic of the DEAD box family of RNA helicases and controls ATP binding and hydrolysis.</text>
</comment>
<keyword evidence="1 4" id="KW-0547">Nucleotide-binding</keyword>
<dbReference type="GO" id="GO:0003723">
    <property type="term" value="F:RNA binding"/>
    <property type="evidence" value="ECO:0007669"/>
    <property type="project" value="UniProtKB-UniRule"/>
</dbReference>
<dbReference type="InterPro" id="IPR011545">
    <property type="entry name" value="DEAD/DEAH_box_helicase_dom"/>
</dbReference>
<keyword evidence="3 4" id="KW-0067">ATP-binding</keyword>
<organism evidence="6 7">
    <name type="scientific">Zizania palustris</name>
    <name type="common">Northern wild rice</name>
    <dbReference type="NCBI Taxonomy" id="103762"/>
    <lineage>
        <taxon>Eukaryota</taxon>
        <taxon>Viridiplantae</taxon>
        <taxon>Streptophyta</taxon>
        <taxon>Embryophyta</taxon>
        <taxon>Tracheophyta</taxon>
        <taxon>Spermatophyta</taxon>
        <taxon>Magnoliopsida</taxon>
        <taxon>Liliopsida</taxon>
        <taxon>Poales</taxon>
        <taxon>Poaceae</taxon>
        <taxon>BOP clade</taxon>
        <taxon>Oryzoideae</taxon>
        <taxon>Oryzeae</taxon>
        <taxon>Zizaniinae</taxon>
        <taxon>Zizania</taxon>
    </lineage>
</organism>
<dbReference type="GO" id="GO:0003724">
    <property type="term" value="F:RNA helicase activity"/>
    <property type="evidence" value="ECO:0007669"/>
    <property type="project" value="UniProtKB-EC"/>
</dbReference>
<sequence>MERMGIESFFPVQVAAWVDTIGPGAFERDICINSSTGSGKTLAYALPIVQMISNQKVRCLRALVVLPTRDLVLQVKEVFDGIAPVVGLSVGSAVGQSSIANDVSNLIEKSKQGIYPTLDEEYIQSAANFRQKKERIYPNGTTY</sequence>
<feature type="domain" description="DEAD/DEAH-box helicase" evidence="5">
    <location>
        <begin position="12"/>
        <end position="109"/>
    </location>
</feature>
<keyword evidence="7" id="KW-1185">Reference proteome</keyword>
<keyword evidence="2 4" id="KW-0378">Hydrolase</keyword>
<dbReference type="EMBL" id="JAAALK010000283">
    <property type="protein sequence ID" value="KAG8072740.1"/>
    <property type="molecule type" value="Genomic_DNA"/>
</dbReference>
<dbReference type="GO" id="GO:0005524">
    <property type="term" value="F:ATP binding"/>
    <property type="evidence" value="ECO:0007669"/>
    <property type="project" value="UniProtKB-UniRule"/>
</dbReference>
<comment type="similarity">
    <text evidence="4">Belongs to the DEAD box helicase family.</text>
</comment>
<protein>
    <recommendedName>
        <fullName evidence="4">ATP-dependent RNA helicase</fullName>
        <ecNumber evidence="4">3.6.4.13</ecNumber>
    </recommendedName>
</protein>
<evidence type="ECO:0000256" key="2">
    <source>
        <dbReference type="ARBA" id="ARBA00022801"/>
    </source>
</evidence>
<proteinExistence type="inferred from homology"/>
<evidence type="ECO:0000256" key="1">
    <source>
        <dbReference type="ARBA" id="ARBA00022741"/>
    </source>
</evidence>
<keyword evidence="4" id="KW-0347">Helicase</keyword>
<reference evidence="6" key="2">
    <citation type="submission" date="2021-02" db="EMBL/GenBank/DDBJ databases">
        <authorList>
            <person name="Kimball J.A."/>
            <person name="Haas M.W."/>
            <person name="Macchietto M."/>
            <person name="Kono T."/>
            <person name="Duquette J."/>
            <person name="Shao M."/>
        </authorList>
    </citation>
    <scope>NUCLEOTIDE SEQUENCE</scope>
    <source>
        <tissue evidence="6">Fresh leaf tissue</tissue>
    </source>
</reference>
<evidence type="ECO:0000256" key="4">
    <source>
        <dbReference type="RuleBase" id="RU365068"/>
    </source>
</evidence>
<dbReference type="PANTHER" id="PTHR24031">
    <property type="entry name" value="RNA HELICASE"/>
    <property type="match status" value="1"/>
</dbReference>
<comment type="catalytic activity">
    <reaction evidence="4">
        <text>ATP + H2O = ADP + phosphate + H(+)</text>
        <dbReference type="Rhea" id="RHEA:13065"/>
        <dbReference type="ChEBI" id="CHEBI:15377"/>
        <dbReference type="ChEBI" id="CHEBI:15378"/>
        <dbReference type="ChEBI" id="CHEBI:30616"/>
        <dbReference type="ChEBI" id="CHEBI:43474"/>
        <dbReference type="ChEBI" id="CHEBI:456216"/>
        <dbReference type="EC" id="3.6.4.13"/>
    </reaction>
</comment>
<comment type="function">
    <text evidence="4">RNA helicase.</text>
</comment>
<reference evidence="6" key="1">
    <citation type="journal article" date="2021" name="bioRxiv">
        <title>Whole Genome Assembly and Annotation of Northern Wild Rice, Zizania palustris L., Supports a Whole Genome Duplication in the Zizania Genus.</title>
        <authorList>
            <person name="Haas M."/>
            <person name="Kono T."/>
            <person name="Macchietto M."/>
            <person name="Millas R."/>
            <person name="McGilp L."/>
            <person name="Shao M."/>
            <person name="Duquette J."/>
            <person name="Hirsch C.N."/>
            <person name="Kimball J."/>
        </authorList>
    </citation>
    <scope>NUCLEOTIDE SEQUENCE</scope>
    <source>
        <tissue evidence="6">Fresh leaf tissue</tissue>
    </source>
</reference>
<evidence type="ECO:0000256" key="3">
    <source>
        <dbReference type="ARBA" id="ARBA00022840"/>
    </source>
</evidence>
<accession>A0A8J5SD78</accession>
<keyword evidence="4" id="KW-0694">RNA-binding</keyword>
<evidence type="ECO:0000313" key="6">
    <source>
        <dbReference type="EMBL" id="KAG8072740.1"/>
    </source>
</evidence>
<dbReference type="Proteomes" id="UP000729402">
    <property type="component" value="Unassembled WGS sequence"/>
</dbReference>
<dbReference type="EC" id="3.6.4.13" evidence="4"/>
<comment type="caution">
    <text evidence="6">The sequence shown here is derived from an EMBL/GenBank/DDBJ whole genome shotgun (WGS) entry which is preliminary data.</text>
</comment>
<dbReference type="GO" id="GO:0016787">
    <property type="term" value="F:hydrolase activity"/>
    <property type="evidence" value="ECO:0007669"/>
    <property type="project" value="UniProtKB-KW"/>
</dbReference>
<dbReference type="AlphaFoldDB" id="A0A8J5SD78"/>
<evidence type="ECO:0000313" key="7">
    <source>
        <dbReference type="Proteomes" id="UP000729402"/>
    </source>
</evidence>